<dbReference type="AlphaFoldDB" id="A0A1Y0I2Z2"/>
<evidence type="ECO:0000259" key="1">
    <source>
        <dbReference type="Pfam" id="PF09084"/>
    </source>
</evidence>
<proteinExistence type="predicted"/>
<dbReference type="EMBL" id="CP021383">
    <property type="protein sequence ID" value="ARU53834.1"/>
    <property type="molecule type" value="Genomic_DNA"/>
</dbReference>
<sequence length="296" mass="31794">MKIIEGGGICEAPLYAAKYTGIFKDFGLDVELIRSAAGEDTKDGISSGKYAAGPGIFFSWLKPIEQGLDVKLTLGLHEGCLRLVIMNDSPYEDVQKLRGQRIGVASIGDSAMSFFSLDLLDAGINPDPEAGEVEWVVYDRDLLPKALQDGEVAAIAASDPVALLPKLDGYARELANNQQGLNAQHYCCATAINGKLIRDEPEVARALSEAWAEGSRYVGANIDEIARLEVDEGLVAADYEDVRAILSTYGFNPSAKGLREEIEPGIAKFAKTGYLDAGTDPKQLADLVYADLGLTF</sequence>
<evidence type="ECO:0000313" key="3">
    <source>
        <dbReference type="Proteomes" id="UP000196228"/>
    </source>
</evidence>
<dbReference type="PANTHER" id="PTHR30024">
    <property type="entry name" value="ALIPHATIC SULFONATES-BINDING PROTEIN-RELATED"/>
    <property type="match status" value="1"/>
</dbReference>
<reference evidence="2 3" key="1">
    <citation type="submission" date="2017-05" db="EMBL/GenBank/DDBJ databases">
        <authorList>
            <person name="Song R."/>
            <person name="Chenine A.L."/>
            <person name="Ruprecht R.M."/>
        </authorList>
    </citation>
    <scope>NUCLEOTIDE SEQUENCE [LARGE SCALE GENOMIC DNA]</scope>
    <source>
        <strain evidence="2 3">PSBB019</strain>
    </source>
</reference>
<name>A0A1Y0I2Z2_CELCE</name>
<accession>A0A1Y0I2Z2</accession>
<dbReference type="KEGG" id="cceu:CBR64_11280"/>
<dbReference type="SUPFAM" id="SSF53850">
    <property type="entry name" value="Periplasmic binding protein-like II"/>
    <property type="match status" value="1"/>
</dbReference>
<feature type="domain" description="SsuA/THI5-like" evidence="1">
    <location>
        <begin position="12"/>
        <end position="221"/>
    </location>
</feature>
<dbReference type="InterPro" id="IPR015168">
    <property type="entry name" value="SsuA/THI5"/>
</dbReference>
<dbReference type="PANTHER" id="PTHR30024:SF21">
    <property type="entry name" value="ABC TRANSPORTER SUBSTRATE-BINDING PROTEIN"/>
    <property type="match status" value="1"/>
</dbReference>
<gene>
    <name evidence="2" type="ORF">CBR64_11280</name>
</gene>
<dbReference type="Gene3D" id="3.40.190.10">
    <property type="entry name" value="Periplasmic binding protein-like II"/>
    <property type="match status" value="2"/>
</dbReference>
<protein>
    <recommendedName>
        <fullName evidence="1">SsuA/THI5-like domain-containing protein</fullName>
    </recommendedName>
</protein>
<dbReference type="Pfam" id="PF09084">
    <property type="entry name" value="NMT1"/>
    <property type="match status" value="1"/>
</dbReference>
<evidence type="ECO:0000313" key="2">
    <source>
        <dbReference type="EMBL" id="ARU53834.1"/>
    </source>
</evidence>
<organism evidence="2 3">
    <name type="scientific">Cellulosimicrobium cellulans</name>
    <name type="common">Arthrobacter luteus</name>
    <dbReference type="NCBI Taxonomy" id="1710"/>
    <lineage>
        <taxon>Bacteria</taxon>
        <taxon>Bacillati</taxon>
        <taxon>Actinomycetota</taxon>
        <taxon>Actinomycetes</taxon>
        <taxon>Micrococcales</taxon>
        <taxon>Promicromonosporaceae</taxon>
        <taxon>Cellulosimicrobium</taxon>
    </lineage>
</organism>
<dbReference type="Proteomes" id="UP000196228">
    <property type="component" value="Chromosome"/>
</dbReference>